<dbReference type="GO" id="GO:0016462">
    <property type="term" value="F:pyrophosphatase activity"/>
    <property type="evidence" value="ECO:0007669"/>
    <property type="project" value="InterPro"/>
</dbReference>
<accession>A0AAV8U1F1</accession>
<gene>
    <name evidence="10" type="ORF">K2173_028294</name>
</gene>
<evidence type="ECO:0000256" key="8">
    <source>
        <dbReference type="ARBA" id="ARBA00023128"/>
    </source>
</evidence>
<evidence type="ECO:0000256" key="7">
    <source>
        <dbReference type="ARBA" id="ARBA00022946"/>
    </source>
</evidence>
<feature type="domain" description="Nudix hydrolase" evidence="9">
    <location>
        <begin position="24"/>
        <end position="169"/>
    </location>
</feature>
<dbReference type="PANTHER" id="PTHR12629">
    <property type="entry name" value="DIPHOSPHOINOSITOL POLYPHOSPHATE PHOSPHOHYDROLASE"/>
    <property type="match status" value="1"/>
</dbReference>
<dbReference type="PROSITE" id="PS00893">
    <property type="entry name" value="NUDIX_BOX"/>
    <property type="match status" value="1"/>
</dbReference>
<dbReference type="FunFam" id="3.90.79.10:FF:000030">
    <property type="entry name" value="Nudix hydrolase 13 mitochondrial"/>
    <property type="match status" value="1"/>
</dbReference>
<protein>
    <recommendedName>
        <fullName evidence="9">Nudix hydrolase domain-containing protein</fullName>
    </recommendedName>
</protein>
<evidence type="ECO:0000256" key="6">
    <source>
        <dbReference type="ARBA" id="ARBA00022842"/>
    </source>
</evidence>
<evidence type="ECO:0000256" key="3">
    <source>
        <dbReference type="ARBA" id="ARBA00005582"/>
    </source>
</evidence>
<dbReference type="AlphaFoldDB" id="A0AAV8U1F1"/>
<comment type="similarity">
    <text evidence="3">Belongs to the Nudix hydrolase family.</text>
</comment>
<dbReference type="Gene3D" id="3.90.79.10">
    <property type="entry name" value="Nucleoside Triphosphate Pyrophosphohydrolase"/>
    <property type="match status" value="1"/>
</dbReference>
<dbReference type="Proteomes" id="UP001159364">
    <property type="component" value="Linkage Group LG02"/>
</dbReference>
<keyword evidence="7" id="KW-0809">Transit peptide</keyword>
<evidence type="ECO:0000313" key="10">
    <source>
        <dbReference type="EMBL" id="KAJ8773117.1"/>
    </source>
</evidence>
<reference evidence="10 11" key="1">
    <citation type="submission" date="2021-09" db="EMBL/GenBank/DDBJ databases">
        <title>Genomic insights and catalytic innovation underlie evolution of tropane alkaloids biosynthesis.</title>
        <authorList>
            <person name="Wang Y.-J."/>
            <person name="Tian T."/>
            <person name="Huang J.-P."/>
            <person name="Huang S.-X."/>
        </authorList>
    </citation>
    <scope>NUCLEOTIDE SEQUENCE [LARGE SCALE GENOMIC DNA]</scope>
    <source>
        <strain evidence="10">KIB-2018</strain>
        <tissue evidence="10">Leaf</tissue>
    </source>
</reference>
<comment type="subcellular location">
    <subcellularLocation>
        <location evidence="2">Mitochondrion</location>
    </subcellularLocation>
</comment>
<proteinExistence type="inferred from homology"/>
<dbReference type="GO" id="GO:0005634">
    <property type="term" value="C:nucleus"/>
    <property type="evidence" value="ECO:0007669"/>
    <property type="project" value="TreeGrafter"/>
</dbReference>
<evidence type="ECO:0000313" key="11">
    <source>
        <dbReference type="Proteomes" id="UP001159364"/>
    </source>
</evidence>
<dbReference type="CDD" id="cd04666">
    <property type="entry name" value="NUDIX_DIPP2_like_Nudt4"/>
    <property type="match status" value="1"/>
</dbReference>
<dbReference type="PROSITE" id="PS51462">
    <property type="entry name" value="NUDIX"/>
    <property type="match status" value="1"/>
</dbReference>
<name>A0AAV8U1F1_9ROSI</name>
<organism evidence="10 11">
    <name type="scientific">Erythroxylum novogranatense</name>
    <dbReference type="NCBI Taxonomy" id="1862640"/>
    <lineage>
        <taxon>Eukaryota</taxon>
        <taxon>Viridiplantae</taxon>
        <taxon>Streptophyta</taxon>
        <taxon>Embryophyta</taxon>
        <taxon>Tracheophyta</taxon>
        <taxon>Spermatophyta</taxon>
        <taxon>Magnoliopsida</taxon>
        <taxon>eudicotyledons</taxon>
        <taxon>Gunneridae</taxon>
        <taxon>Pentapetalae</taxon>
        <taxon>rosids</taxon>
        <taxon>fabids</taxon>
        <taxon>Malpighiales</taxon>
        <taxon>Erythroxylaceae</taxon>
        <taxon>Erythroxylum</taxon>
    </lineage>
</organism>
<evidence type="ECO:0000259" key="9">
    <source>
        <dbReference type="PROSITE" id="PS51462"/>
    </source>
</evidence>
<dbReference type="SUPFAM" id="SSF55811">
    <property type="entry name" value="Nudix"/>
    <property type="match status" value="1"/>
</dbReference>
<dbReference type="GO" id="GO:0046872">
    <property type="term" value="F:metal ion binding"/>
    <property type="evidence" value="ECO:0007669"/>
    <property type="project" value="UniProtKB-KW"/>
</dbReference>
<evidence type="ECO:0000256" key="4">
    <source>
        <dbReference type="ARBA" id="ARBA00022723"/>
    </source>
</evidence>
<keyword evidence="6" id="KW-0460">Magnesium</keyword>
<comment type="caution">
    <text evidence="10">The sequence shown here is derived from an EMBL/GenBank/DDBJ whole genome shotgun (WGS) entry which is preliminary data.</text>
</comment>
<dbReference type="Pfam" id="PF00293">
    <property type="entry name" value="NUDIX"/>
    <property type="match status" value="1"/>
</dbReference>
<dbReference type="PANTHER" id="PTHR12629:SF58">
    <property type="entry name" value="NUDIX HYDROLASE 12, MITOCHONDRIAL"/>
    <property type="match status" value="1"/>
</dbReference>
<evidence type="ECO:0000256" key="2">
    <source>
        <dbReference type="ARBA" id="ARBA00004173"/>
    </source>
</evidence>
<evidence type="ECO:0000256" key="5">
    <source>
        <dbReference type="ARBA" id="ARBA00022801"/>
    </source>
</evidence>
<dbReference type="EMBL" id="JAIWQS010000002">
    <property type="protein sequence ID" value="KAJ8773117.1"/>
    <property type="molecule type" value="Genomic_DNA"/>
</dbReference>
<sequence length="239" mass="27259">METKKNMACILARQGRERQRYENNVRLVSGCIPYRIAMDKEKCGNDLENMLQVLMVSSPNRTDLVFPKGGWEDDETMEEAACREALEEAGVKGILKEAQLGVWEFRSKSSQDPCSLEGGCKGFMFALQVTEELQTWPEQENRDRKWLNIKDAFELCRYEWMREALVEFLKIMSKEDTHDINEESASASVEPSCMTVAEVAECTMISSNCCIKPSSNQHHAINGMIMLPWQVVTESMPLI</sequence>
<keyword evidence="11" id="KW-1185">Reference proteome</keyword>
<keyword evidence="8" id="KW-0496">Mitochondrion</keyword>
<keyword evidence="5" id="KW-0378">Hydrolase</keyword>
<dbReference type="GO" id="GO:0005739">
    <property type="term" value="C:mitochondrion"/>
    <property type="evidence" value="ECO:0007669"/>
    <property type="project" value="UniProtKB-SubCell"/>
</dbReference>
<dbReference type="InterPro" id="IPR015797">
    <property type="entry name" value="NUDIX_hydrolase-like_dom_sf"/>
</dbReference>
<dbReference type="InterPro" id="IPR047198">
    <property type="entry name" value="DDP-like_NUDIX"/>
</dbReference>
<dbReference type="InterPro" id="IPR000086">
    <property type="entry name" value="NUDIX_hydrolase_dom"/>
</dbReference>
<evidence type="ECO:0000256" key="1">
    <source>
        <dbReference type="ARBA" id="ARBA00001946"/>
    </source>
</evidence>
<keyword evidence="4" id="KW-0479">Metal-binding</keyword>
<comment type="cofactor">
    <cofactor evidence="1">
        <name>Mg(2+)</name>
        <dbReference type="ChEBI" id="CHEBI:18420"/>
    </cofactor>
</comment>
<dbReference type="InterPro" id="IPR020084">
    <property type="entry name" value="NUDIX_hydrolase_CS"/>
</dbReference>